<feature type="compositionally biased region" description="Polar residues" evidence="1">
    <location>
        <begin position="33"/>
        <end position="45"/>
    </location>
</feature>
<dbReference type="Proteomes" id="UP000887564">
    <property type="component" value="Unplaced"/>
</dbReference>
<protein>
    <submittedName>
        <fullName evidence="3">Uncharacterized protein</fullName>
    </submittedName>
</protein>
<dbReference type="WBParaSite" id="PEQ_0000700501-mRNA-1">
    <property type="protein sequence ID" value="PEQ_0000700501-mRNA-1"/>
    <property type="gene ID" value="PEQ_0000700501"/>
</dbReference>
<dbReference type="AlphaFoldDB" id="A0A914RYA5"/>
<name>A0A914RYA5_PAREQ</name>
<organism evidence="2 3">
    <name type="scientific">Parascaris equorum</name>
    <name type="common">Equine roundworm</name>
    <dbReference type="NCBI Taxonomy" id="6256"/>
    <lineage>
        <taxon>Eukaryota</taxon>
        <taxon>Metazoa</taxon>
        <taxon>Ecdysozoa</taxon>
        <taxon>Nematoda</taxon>
        <taxon>Chromadorea</taxon>
        <taxon>Rhabditida</taxon>
        <taxon>Spirurina</taxon>
        <taxon>Ascaridomorpha</taxon>
        <taxon>Ascaridoidea</taxon>
        <taxon>Ascarididae</taxon>
        <taxon>Parascaris</taxon>
    </lineage>
</organism>
<reference evidence="3" key="1">
    <citation type="submission" date="2022-11" db="UniProtKB">
        <authorList>
            <consortium name="WormBaseParasite"/>
        </authorList>
    </citation>
    <scope>IDENTIFICATION</scope>
</reference>
<sequence length="89" mass="9680">MESNSVRSVTLTWFEQPEAYASIHKSSPRGGPSQMSDSGLTQRRGSTAREDVDNSTYSNINAAYASTYTAYGRTPAQVGLALCCECEYV</sequence>
<evidence type="ECO:0000256" key="1">
    <source>
        <dbReference type="SAM" id="MobiDB-lite"/>
    </source>
</evidence>
<accession>A0A914RYA5</accession>
<evidence type="ECO:0000313" key="3">
    <source>
        <dbReference type="WBParaSite" id="PEQ_0000700501-mRNA-1"/>
    </source>
</evidence>
<keyword evidence="2" id="KW-1185">Reference proteome</keyword>
<evidence type="ECO:0000313" key="2">
    <source>
        <dbReference type="Proteomes" id="UP000887564"/>
    </source>
</evidence>
<feature type="region of interest" description="Disordered" evidence="1">
    <location>
        <begin position="22"/>
        <end position="53"/>
    </location>
</feature>
<proteinExistence type="predicted"/>